<dbReference type="CDD" id="cd00202">
    <property type="entry name" value="ZnF_GATA"/>
    <property type="match status" value="2"/>
</dbReference>
<dbReference type="SUPFAM" id="SSF57716">
    <property type="entry name" value="Glucocorticoid receptor-like (DNA-binding domain)"/>
    <property type="match status" value="2"/>
</dbReference>
<dbReference type="OrthoDB" id="515401at2759"/>
<name>A0A0H2RYN8_9AGAM</name>
<sequence>PVCMETLMSEDRKPECFNCGTTHTPLWRKGLKDELNCNACGLYVKLHKRPRPTRTFVSSNKRAEGDVGDNDVPVQCFNCHTKATPLWRKDDEGRTICNACGLYFKLHGSPRPIPLDSESPRGRSLRSKNDKSQTVGTPVASEFDIFRLSPPPASETPSSSSRKFGADRSIGRYESDYEAIEVLSNSLY</sequence>
<keyword evidence="5" id="KW-0539">Nucleus</keyword>
<gene>
    <name evidence="9" type="ORF">SCHPADRAFT_822667</name>
</gene>
<dbReference type="InterPro" id="IPR013088">
    <property type="entry name" value="Znf_NHR/GATA"/>
</dbReference>
<dbReference type="PANTHER" id="PTHR10071:SF281">
    <property type="entry name" value="BOX A-BINDING FACTOR-RELATED"/>
    <property type="match status" value="1"/>
</dbReference>
<organism evidence="9 10">
    <name type="scientific">Schizopora paradoxa</name>
    <dbReference type="NCBI Taxonomy" id="27342"/>
    <lineage>
        <taxon>Eukaryota</taxon>
        <taxon>Fungi</taxon>
        <taxon>Dikarya</taxon>
        <taxon>Basidiomycota</taxon>
        <taxon>Agaricomycotina</taxon>
        <taxon>Agaricomycetes</taxon>
        <taxon>Hymenochaetales</taxon>
        <taxon>Schizoporaceae</taxon>
        <taxon>Schizopora</taxon>
    </lineage>
</organism>
<dbReference type="Gene3D" id="3.30.50.10">
    <property type="entry name" value="Erythroid Transcription Factor GATA-1, subunit A"/>
    <property type="match status" value="2"/>
</dbReference>
<evidence type="ECO:0000259" key="8">
    <source>
        <dbReference type="PROSITE" id="PS50114"/>
    </source>
</evidence>
<dbReference type="GO" id="GO:0000122">
    <property type="term" value="P:negative regulation of transcription by RNA polymerase II"/>
    <property type="evidence" value="ECO:0007669"/>
    <property type="project" value="TreeGrafter"/>
</dbReference>
<dbReference type="STRING" id="27342.A0A0H2RYN8"/>
<dbReference type="AlphaFoldDB" id="A0A0H2RYN8"/>
<dbReference type="GO" id="GO:0000978">
    <property type="term" value="F:RNA polymerase II cis-regulatory region sequence-specific DNA binding"/>
    <property type="evidence" value="ECO:0007669"/>
    <property type="project" value="TreeGrafter"/>
</dbReference>
<keyword evidence="9" id="KW-0238">DNA-binding</keyword>
<dbReference type="PRINTS" id="PR00619">
    <property type="entry name" value="GATAZNFINGER"/>
</dbReference>
<keyword evidence="9" id="KW-0675">Receptor</keyword>
<keyword evidence="2" id="KW-0479">Metal-binding</keyword>
<dbReference type="InterPro" id="IPR039355">
    <property type="entry name" value="Transcription_factor_GATA"/>
</dbReference>
<dbReference type="EMBL" id="KQ085912">
    <property type="protein sequence ID" value="KLO16722.1"/>
    <property type="molecule type" value="Genomic_DNA"/>
</dbReference>
<dbReference type="GO" id="GO:0045944">
    <property type="term" value="P:positive regulation of transcription by RNA polymerase II"/>
    <property type="evidence" value="ECO:0007669"/>
    <property type="project" value="TreeGrafter"/>
</dbReference>
<keyword evidence="4" id="KW-0862">Zinc</keyword>
<protein>
    <submittedName>
        <fullName evidence="9">Glucocorticoid receptor-like (DNA-binding domain)</fullName>
    </submittedName>
</protein>
<keyword evidence="3 6" id="KW-0863">Zinc-finger</keyword>
<accession>A0A0H2RYN8</accession>
<feature type="region of interest" description="Disordered" evidence="7">
    <location>
        <begin position="113"/>
        <end position="167"/>
    </location>
</feature>
<dbReference type="GO" id="GO:0000981">
    <property type="term" value="F:DNA-binding transcription factor activity, RNA polymerase II-specific"/>
    <property type="evidence" value="ECO:0007669"/>
    <property type="project" value="TreeGrafter"/>
</dbReference>
<dbReference type="Proteomes" id="UP000053477">
    <property type="component" value="Unassembled WGS sequence"/>
</dbReference>
<dbReference type="GO" id="GO:0005634">
    <property type="term" value="C:nucleus"/>
    <property type="evidence" value="ECO:0007669"/>
    <property type="project" value="UniProtKB-SubCell"/>
</dbReference>
<dbReference type="PANTHER" id="PTHR10071">
    <property type="entry name" value="TRANSCRIPTION FACTOR GATA FAMILY MEMBER"/>
    <property type="match status" value="1"/>
</dbReference>
<feature type="non-terminal residue" evidence="9">
    <location>
        <position position="1"/>
    </location>
</feature>
<proteinExistence type="predicted"/>
<dbReference type="SMART" id="SM00401">
    <property type="entry name" value="ZnF_GATA"/>
    <property type="match status" value="2"/>
</dbReference>
<evidence type="ECO:0000256" key="3">
    <source>
        <dbReference type="ARBA" id="ARBA00022771"/>
    </source>
</evidence>
<evidence type="ECO:0000256" key="1">
    <source>
        <dbReference type="ARBA" id="ARBA00004123"/>
    </source>
</evidence>
<dbReference type="InParanoid" id="A0A0H2RYN8"/>
<reference evidence="9 10" key="1">
    <citation type="submission" date="2015-04" db="EMBL/GenBank/DDBJ databases">
        <title>Complete genome sequence of Schizopora paradoxa KUC8140, a cosmopolitan wood degrader in East Asia.</title>
        <authorList>
            <consortium name="DOE Joint Genome Institute"/>
            <person name="Min B."/>
            <person name="Park H."/>
            <person name="Jang Y."/>
            <person name="Kim J.-J."/>
            <person name="Kim K.H."/>
            <person name="Pangilinan J."/>
            <person name="Lipzen A."/>
            <person name="Riley R."/>
            <person name="Grigoriev I.V."/>
            <person name="Spatafora J.W."/>
            <person name="Choi I.-G."/>
        </authorList>
    </citation>
    <scope>NUCLEOTIDE SEQUENCE [LARGE SCALE GENOMIC DNA]</scope>
    <source>
        <strain evidence="9 10">KUC8140</strain>
    </source>
</reference>
<dbReference type="InterPro" id="IPR000679">
    <property type="entry name" value="Znf_GATA"/>
</dbReference>
<comment type="subcellular location">
    <subcellularLocation>
        <location evidence="1">Nucleus</location>
    </subcellularLocation>
</comment>
<evidence type="ECO:0000313" key="9">
    <source>
        <dbReference type="EMBL" id="KLO16722.1"/>
    </source>
</evidence>
<evidence type="ECO:0000256" key="2">
    <source>
        <dbReference type="ARBA" id="ARBA00022723"/>
    </source>
</evidence>
<evidence type="ECO:0000256" key="6">
    <source>
        <dbReference type="PROSITE-ProRule" id="PRU00094"/>
    </source>
</evidence>
<feature type="domain" description="GATA-type" evidence="8">
    <location>
        <begin position="70"/>
        <end position="123"/>
    </location>
</feature>
<keyword evidence="10" id="KW-1185">Reference proteome</keyword>
<evidence type="ECO:0000256" key="7">
    <source>
        <dbReference type="SAM" id="MobiDB-lite"/>
    </source>
</evidence>
<evidence type="ECO:0000313" key="10">
    <source>
        <dbReference type="Proteomes" id="UP000053477"/>
    </source>
</evidence>
<dbReference type="PROSITE" id="PS00344">
    <property type="entry name" value="GATA_ZN_FINGER_1"/>
    <property type="match status" value="1"/>
</dbReference>
<dbReference type="Pfam" id="PF00320">
    <property type="entry name" value="GATA"/>
    <property type="match status" value="2"/>
</dbReference>
<evidence type="ECO:0000256" key="4">
    <source>
        <dbReference type="ARBA" id="ARBA00022833"/>
    </source>
</evidence>
<dbReference type="GO" id="GO:0008270">
    <property type="term" value="F:zinc ion binding"/>
    <property type="evidence" value="ECO:0007669"/>
    <property type="project" value="UniProtKB-KW"/>
</dbReference>
<evidence type="ECO:0000256" key="5">
    <source>
        <dbReference type="ARBA" id="ARBA00023242"/>
    </source>
</evidence>
<feature type="domain" description="GATA-type" evidence="8">
    <location>
        <begin position="15"/>
        <end position="52"/>
    </location>
</feature>
<dbReference type="PROSITE" id="PS50114">
    <property type="entry name" value="GATA_ZN_FINGER_2"/>
    <property type="match status" value="2"/>
</dbReference>